<dbReference type="EMBL" id="FUYE01000001">
    <property type="protein sequence ID" value="SKA76482.1"/>
    <property type="molecule type" value="Genomic_DNA"/>
</dbReference>
<dbReference type="Gene3D" id="3.40.50.150">
    <property type="entry name" value="Vaccinia Virus protein VP39"/>
    <property type="match status" value="2"/>
</dbReference>
<dbReference type="PROSITE" id="PS51687">
    <property type="entry name" value="SAM_MT_RNA_M5U"/>
    <property type="match status" value="1"/>
</dbReference>
<proteinExistence type="inferred from homology"/>
<dbReference type="GO" id="GO:0009451">
    <property type="term" value="P:RNA modification"/>
    <property type="evidence" value="ECO:0007669"/>
    <property type="project" value="UniProtKB-ARBA"/>
</dbReference>
<feature type="active site" description="Nucleophile" evidence="4">
    <location>
        <position position="361"/>
    </location>
</feature>
<evidence type="ECO:0000256" key="2">
    <source>
        <dbReference type="ARBA" id="ARBA00022679"/>
    </source>
</evidence>
<dbReference type="OrthoDB" id="9804590at2"/>
<feature type="domain" description="TRAM" evidence="6">
    <location>
        <begin position="11"/>
        <end position="69"/>
    </location>
</feature>
<feature type="binding site" evidence="4">
    <location>
        <position position="237"/>
    </location>
    <ligand>
        <name>S-adenosyl-L-methionine</name>
        <dbReference type="ChEBI" id="CHEBI:59789"/>
    </ligand>
</feature>
<dbReference type="InterPro" id="IPR010280">
    <property type="entry name" value="U5_MeTrfase_fam"/>
</dbReference>
<feature type="active site" evidence="5">
    <location>
        <position position="361"/>
    </location>
</feature>
<evidence type="ECO:0000256" key="3">
    <source>
        <dbReference type="ARBA" id="ARBA00022691"/>
    </source>
</evidence>
<dbReference type="InterPro" id="IPR002792">
    <property type="entry name" value="TRAM_dom"/>
</dbReference>
<dbReference type="FunFam" id="2.40.50.140:FF:000097">
    <property type="entry name" value="23S rRNA (uracil(1939)-C(5))-methyltransferase RlmD"/>
    <property type="match status" value="1"/>
</dbReference>
<keyword evidence="1 4" id="KW-0489">Methyltransferase</keyword>
<evidence type="ECO:0000256" key="1">
    <source>
        <dbReference type="ARBA" id="ARBA00022603"/>
    </source>
</evidence>
<dbReference type="SUPFAM" id="SSF53335">
    <property type="entry name" value="S-adenosyl-L-methionine-dependent methyltransferases"/>
    <property type="match status" value="1"/>
</dbReference>
<dbReference type="AlphaFoldDB" id="A0A1T4WGR1"/>
<dbReference type="Pfam" id="PF05958">
    <property type="entry name" value="tRNA_U5-meth_tr"/>
    <property type="match status" value="1"/>
</dbReference>
<sequence>MVPPRKFVPHPFTYHQELDVRIENLTNEGSGVARVDGWVVFVPFALPGEKVRCRVYRNHKNYSNADLVEVLEPSADRVQPQCTLFGTCGGCQYQHLDYARQTEWKRRQVEELLKHMAKIEHPVEPVIASPQQYGYRSKITPHFHKPKGGEIGAIGFLRAGTRSAMVDVEHCPIAMPALNEELAAVRAQARANQDAFKNGATLLMRAAVNGVLTKADQIAIEQVGDVKFEFQAGDFFQNNPFILPEFVGYAVAEARASGARFLVDAYCGSGLFGISAARDFEEVLGVELSESAVRKAAHNAEINGLTNCKFLAADAREIFKEVPHAGQETVVIIDPPRAGCSEEFLQQLFAFDPKRVVYISCNPATQMRDLNLFTEAGYKLGKVQPFDLFPQTKHLECVMTLSRES</sequence>
<dbReference type="InterPro" id="IPR030390">
    <property type="entry name" value="MeTrfase_TrmA_AS"/>
</dbReference>
<dbReference type="Gene3D" id="2.40.50.1070">
    <property type="match status" value="1"/>
</dbReference>
<feature type="binding site" evidence="4">
    <location>
        <position position="334"/>
    </location>
    <ligand>
        <name>S-adenosyl-L-methionine</name>
        <dbReference type="ChEBI" id="CHEBI:59789"/>
    </ligand>
</feature>
<dbReference type="Pfam" id="PF01938">
    <property type="entry name" value="TRAM"/>
    <property type="match status" value="1"/>
</dbReference>
<dbReference type="PANTHER" id="PTHR11061:SF30">
    <property type="entry name" value="TRNA (URACIL(54)-C(5))-METHYLTRANSFERASE"/>
    <property type="match status" value="1"/>
</dbReference>
<dbReference type="PROSITE" id="PS01231">
    <property type="entry name" value="TRMA_2"/>
    <property type="match status" value="1"/>
</dbReference>
<dbReference type="PROSITE" id="PS50926">
    <property type="entry name" value="TRAM"/>
    <property type="match status" value="1"/>
</dbReference>
<dbReference type="InterPro" id="IPR025795">
    <property type="entry name" value="tRNA_(uracil-5-)_MeTrfase"/>
</dbReference>
<evidence type="ECO:0000313" key="7">
    <source>
        <dbReference type="EMBL" id="SKA76482.1"/>
    </source>
</evidence>
<dbReference type="PROSITE" id="PS01230">
    <property type="entry name" value="TRMA_1"/>
    <property type="match status" value="1"/>
</dbReference>
<dbReference type="GO" id="GO:0030697">
    <property type="term" value="F:tRNA (uracil(54)-C5)-methyltransferase activity, S-adenosyl methionine-dependent"/>
    <property type="evidence" value="ECO:0007669"/>
    <property type="project" value="InterPro"/>
</dbReference>
<organism evidence="7 8">
    <name type="scientific">Prosthecobacter debontii</name>
    <dbReference type="NCBI Taxonomy" id="48467"/>
    <lineage>
        <taxon>Bacteria</taxon>
        <taxon>Pseudomonadati</taxon>
        <taxon>Verrucomicrobiota</taxon>
        <taxon>Verrucomicrobiia</taxon>
        <taxon>Verrucomicrobiales</taxon>
        <taxon>Verrucomicrobiaceae</taxon>
        <taxon>Prosthecobacter</taxon>
    </lineage>
</organism>
<dbReference type="PANTHER" id="PTHR11061">
    <property type="entry name" value="RNA M5U METHYLTRANSFERASE"/>
    <property type="match status" value="1"/>
</dbReference>
<feature type="binding site" evidence="4">
    <location>
        <position position="266"/>
    </location>
    <ligand>
        <name>S-adenosyl-L-methionine</name>
        <dbReference type="ChEBI" id="CHEBI:59789"/>
    </ligand>
</feature>
<keyword evidence="8" id="KW-1185">Reference proteome</keyword>
<gene>
    <name evidence="7" type="ORF">SAMN02745166_00182</name>
</gene>
<dbReference type="Gene3D" id="2.40.50.140">
    <property type="entry name" value="Nucleic acid-binding proteins"/>
    <property type="match status" value="1"/>
</dbReference>
<protein>
    <submittedName>
        <fullName evidence="7">23S rRNA (Uracil1939-C5)-methyltransferase</fullName>
    </submittedName>
</protein>
<dbReference type="STRING" id="48467.SAMN02745166_00182"/>
<dbReference type="InterPro" id="IPR029063">
    <property type="entry name" value="SAM-dependent_MTases_sf"/>
</dbReference>
<dbReference type="InterPro" id="IPR030391">
    <property type="entry name" value="MeTrfase_TrmA_CS"/>
</dbReference>
<keyword evidence="3 4" id="KW-0949">S-adenosyl-L-methionine</keyword>
<evidence type="ECO:0000259" key="6">
    <source>
        <dbReference type="PROSITE" id="PS50926"/>
    </source>
</evidence>
<feature type="binding site" evidence="4">
    <location>
        <position position="287"/>
    </location>
    <ligand>
        <name>S-adenosyl-L-methionine</name>
        <dbReference type="ChEBI" id="CHEBI:59789"/>
    </ligand>
</feature>
<accession>A0A1T4WGR1</accession>
<comment type="similarity">
    <text evidence="4">Belongs to the class I-like SAM-binding methyltransferase superfamily. RNA M5U methyltransferase family.</text>
</comment>
<dbReference type="RefSeq" id="WP_078811420.1">
    <property type="nucleotide sequence ID" value="NZ_FUYE01000001.1"/>
</dbReference>
<dbReference type="Proteomes" id="UP000190774">
    <property type="component" value="Unassembled WGS sequence"/>
</dbReference>
<keyword evidence="2 4" id="KW-0808">Transferase</keyword>
<name>A0A1T4WGR1_9BACT</name>
<dbReference type="GO" id="GO:0008033">
    <property type="term" value="P:tRNA processing"/>
    <property type="evidence" value="ECO:0007669"/>
    <property type="project" value="InterPro"/>
</dbReference>
<evidence type="ECO:0000313" key="8">
    <source>
        <dbReference type="Proteomes" id="UP000190774"/>
    </source>
</evidence>
<reference evidence="8" key="1">
    <citation type="submission" date="2017-02" db="EMBL/GenBank/DDBJ databases">
        <authorList>
            <person name="Varghese N."/>
            <person name="Submissions S."/>
        </authorList>
    </citation>
    <scope>NUCLEOTIDE SEQUENCE [LARGE SCALE GENOMIC DNA]</scope>
    <source>
        <strain evidence="8">ATCC 700200</strain>
    </source>
</reference>
<evidence type="ECO:0000256" key="5">
    <source>
        <dbReference type="PROSITE-ProRule" id="PRU10015"/>
    </source>
</evidence>
<evidence type="ECO:0000256" key="4">
    <source>
        <dbReference type="PROSITE-ProRule" id="PRU01024"/>
    </source>
</evidence>
<dbReference type="GO" id="GO:0032259">
    <property type="term" value="P:methylation"/>
    <property type="evidence" value="ECO:0007669"/>
    <property type="project" value="UniProtKB-KW"/>
</dbReference>
<dbReference type="SUPFAM" id="SSF50249">
    <property type="entry name" value="Nucleic acid-binding proteins"/>
    <property type="match status" value="1"/>
</dbReference>
<dbReference type="CDD" id="cd02440">
    <property type="entry name" value="AdoMet_MTases"/>
    <property type="match status" value="1"/>
</dbReference>
<dbReference type="PROSITE" id="PS51622">
    <property type="entry name" value="SAM_MT_RNA_M5U_2"/>
    <property type="match status" value="1"/>
</dbReference>
<dbReference type="InterPro" id="IPR012340">
    <property type="entry name" value="NA-bd_OB-fold"/>
</dbReference>